<dbReference type="InterPro" id="IPR050109">
    <property type="entry name" value="HTH-type_TetR-like_transc_reg"/>
</dbReference>
<proteinExistence type="predicted"/>
<dbReference type="EMBL" id="JAUSRB010000002">
    <property type="protein sequence ID" value="MDP9864813.1"/>
    <property type="molecule type" value="Genomic_DNA"/>
</dbReference>
<dbReference type="PANTHER" id="PTHR30055:SF234">
    <property type="entry name" value="HTH-TYPE TRANSCRIPTIONAL REGULATOR BETI"/>
    <property type="match status" value="1"/>
</dbReference>
<evidence type="ECO:0000313" key="8">
    <source>
        <dbReference type="Proteomes" id="UP001230426"/>
    </source>
</evidence>
<evidence type="ECO:0000259" key="6">
    <source>
        <dbReference type="PROSITE" id="PS50977"/>
    </source>
</evidence>
<evidence type="ECO:0000256" key="4">
    <source>
        <dbReference type="PROSITE-ProRule" id="PRU00335"/>
    </source>
</evidence>
<protein>
    <submittedName>
        <fullName evidence="7">AcrR family transcriptional regulator</fullName>
    </submittedName>
</protein>
<keyword evidence="3" id="KW-0804">Transcription</keyword>
<dbReference type="Gene3D" id="1.10.357.10">
    <property type="entry name" value="Tetracycline Repressor, domain 2"/>
    <property type="match status" value="1"/>
</dbReference>
<evidence type="ECO:0000256" key="1">
    <source>
        <dbReference type="ARBA" id="ARBA00023015"/>
    </source>
</evidence>
<feature type="compositionally biased region" description="Polar residues" evidence="5">
    <location>
        <begin position="209"/>
        <end position="218"/>
    </location>
</feature>
<evidence type="ECO:0000313" key="7">
    <source>
        <dbReference type="EMBL" id="MDP9864813.1"/>
    </source>
</evidence>
<dbReference type="SUPFAM" id="SSF46689">
    <property type="entry name" value="Homeodomain-like"/>
    <property type="match status" value="1"/>
</dbReference>
<reference evidence="7 8" key="1">
    <citation type="submission" date="2023-07" db="EMBL/GenBank/DDBJ databases">
        <title>Sequencing the genomes of 1000 actinobacteria strains.</title>
        <authorList>
            <person name="Klenk H.-P."/>
        </authorList>
    </citation>
    <scope>NUCLEOTIDE SEQUENCE [LARGE SCALE GENOMIC DNA]</scope>
    <source>
        <strain evidence="7 8">DSM 44109</strain>
    </source>
</reference>
<feature type="DNA-binding region" description="H-T-H motif" evidence="4">
    <location>
        <begin position="36"/>
        <end position="55"/>
    </location>
</feature>
<dbReference type="InterPro" id="IPR009057">
    <property type="entry name" value="Homeodomain-like_sf"/>
</dbReference>
<feature type="domain" description="HTH tetR-type" evidence="6">
    <location>
        <begin position="14"/>
        <end position="73"/>
    </location>
</feature>
<dbReference type="PROSITE" id="PS50977">
    <property type="entry name" value="HTH_TETR_2"/>
    <property type="match status" value="1"/>
</dbReference>
<sequence length="225" mass="24074">MTSHSQRAAPLPPDERRAALIASTLSLVLAHGPDVNTRQIAQAAGVAEGTIFRVFATKDELVDAAVASAFDPDPLLRDLAAIDRAAPLDARLVAAVEILQQRTTRVFRLLDALGCGSAVEAGRNRQIRLGQNVVIRQALIDLIEPGRDRLRCGPQEAVRRLQLLTVACSHPRFVEDDPLSPAEIVSMLLDGIRLRPEHDAPDPDATGGPETSNSSDTPSGGHHSC</sequence>
<accession>A0ABT9R6D6</accession>
<dbReference type="PRINTS" id="PR00455">
    <property type="entry name" value="HTHTETR"/>
</dbReference>
<evidence type="ECO:0000256" key="5">
    <source>
        <dbReference type="SAM" id="MobiDB-lite"/>
    </source>
</evidence>
<keyword evidence="8" id="KW-1185">Reference proteome</keyword>
<dbReference type="Proteomes" id="UP001230426">
    <property type="component" value="Unassembled WGS sequence"/>
</dbReference>
<keyword evidence="1" id="KW-0805">Transcription regulation</keyword>
<dbReference type="RefSeq" id="WP_306863289.1">
    <property type="nucleotide sequence ID" value="NZ_JAUSRB010000002.1"/>
</dbReference>
<feature type="region of interest" description="Disordered" evidence="5">
    <location>
        <begin position="195"/>
        <end position="225"/>
    </location>
</feature>
<organism evidence="7 8">
    <name type="scientific">Streptosporangium brasiliense</name>
    <dbReference type="NCBI Taxonomy" id="47480"/>
    <lineage>
        <taxon>Bacteria</taxon>
        <taxon>Bacillati</taxon>
        <taxon>Actinomycetota</taxon>
        <taxon>Actinomycetes</taxon>
        <taxon>Streptosporangiales</taxon>
        <taxon>Streptosporangiaceae</taxon>
        <taxon>Streptosporangium</taxon>
    </lineage>
</organism>
<dbReference type="Pfam" id="PF00440">
    <property type="entry name" value="TetR_N"/>
    <property type="match status" value="1"/>
</dbReference>
<dbReference type="PANTHER" id="PTHR30055">
    <property type="entry name" value="HTH-TYPE TRANSCRIPTIONAL REGULATOR RUTR"/>
    <property type="match status" value="1"/>
</dbReference>
<dbReference type="InterPro" id="IPR001647">
    <property type="entry name" value="HTH_TetR"/>
</dbReference>
<keyword evidence="2 4" id="KW-0238">DNA-binding</keyword>
<name>A0ABT9R6D6_9ACTN</name>
<comment type="caution">
    <text evidence="7">The sequence shown here is derived from an EMBL/GenBank/DDBJ whole genome shotgun (WGS) entry which is preliminary data.</text>
</comment>
<gene>
    <name evidence="7" type="ORF">J2S55_004079</name>
</gene>
<evidence type="ECO:0000256" key="3">
    <source>
        <dbReference type="ARBA" id="ARBA00023163"/>
    </source>
</evidence>
<evidence type="ECO:0000256" key="2">
    <source>
        <dbReference type="ARBA" id="ARBA00023125"/>
    </source>
</evidence>